<dbReference type="PANTHER" id="PTHR22911:SF79">
    <property type="entry name" value="MOBA-LIKE NTP TRANSFERASE DOMAIN-CONTAINING PROTEIN"/>
    <property type="match status" value="1"/>
</dbReference>
<reference evidence="5 6" key="1">
    <citation type="submission" date="2023-10" db="EMBL/GenBank/DDBJ databases">
        <title>Nicoliella lavandulae sp. nov. isolated from Lavandula angustifolia flowers.</title>
        <authorList>
            <person name="Alcantara C."/>
            <person name="Zuniga M."/>
            <person name="Landete J.M."/>
            <person name="Monedero V."/>
        </authorList>
    </citation>
    <scope>NUCLEOTIDE SEQUENCE [LARGE SCALE GENOMIC DNA]</scope>
    <source>
        <strain evidence="5 6">Es01</strain>
    </source>
</reference>
<evidence type="ECO:0000259" key="4">
    <source>
        <dbReference type="Pfam" id="PF00892"/>
    </source>
</evidence>
<comment type="subcellular location">
    <subcellularLocation>
        <location evidence="1">Endomembrane system</location>
        <topology evidence="1">Multi-pass membrane protein</topology>
    </subcellularLocation>
</comment>
<comment type="caution">
    <text evidence="5">The sequence shown here is derived from an EMBL/GenBank/DDBJ whole genome shotgun (WGS) entry which is preliminary data.</text>
</comment>
<keyword evidence="3" id="KW-1133">Transmembrane helix</keyword>
<organism evidence="5 6">
    <name type="scientific">Nicoliella lavandulae</name>
    <dbReference type="NCBI Taxonomy" id="3082954"/>
    <lineage>
        <taxon>Bacteria</taxon>
        <taxon>Bacillati</taxon>
        <taxon>Bacillota</taxon>
        <taxon>Bacilli</taxon>
        <taxon>Lactobacillales</taxon>
        <taxon>Lactobacillaceae</taxon>
        <taxon>Nicoliella</taxon>
    </lineage>
</organism>
<evidence type="ECO:0000313" key="6">
    <source>
        <dbReference type="Proteomes" id="UP001370590"/>
    </source>
</evidence>
<feature type="transmembrane region" description="Helical" evidence="3">
    <location>
        <begin position="84"/>
        <end position="106"/>
    </location>
</feature>
<feature type="transmembrane region" description="Helical" evidence="3">
    <location>
        <begin position="239"/>
        <end position="261"/>
    </location>
</feature>
<feature type="transmembrane region" description="Helical" evidence="3">
    <location>
        <begin position="299"/>
        <end position="318"/>
    </location>
</feature>
<feature type="transmembrane region" description="Helical" evidence="3">
    <location>
        <begin position="50"/>
        <end position="72"/>
    </location>
</feature>
<accession>A0ABU8SIT5</accession>
<dbReference type="EMBL" id="JAWMWH010000001">
    <property type="protein sequence ID" value="MEJ6399779.1"/>
    <property type="molecule type" value="Genomic_DNA"/>
</dbReference>
<feature type="transmembrane region" description="Helical" evidence="3">
    <location>
        <begin position="199"/>
        <end position="219"/>
    </location>
</feature>
<dbReference type="Proteomes" id="UP001370590">
    <property type="component" value="Unassembled WGS sequence"/>
</dbReference>
<protein>
    <submittedName>
        <fullName evidence="5">DMT family transporter</fullName>
    </submittedName>
</protein>
<dbReference type="RefSeq" id="WP_339959619.1">
    <property type="nucleotide sequence ID" value="NZ_JAWMWH010000001.1"/>
</dbReference>
<feature type="transmembrane region" description="Helical" evidence="3">
    <location>
        <begin position="16"/>
        <end position="38"/>
    </location>
</feature>
<dbReference type="Pfam" id="PF00892">
    <property type="entry name" value="EamA"/>
    <property type="match status" value="2"/>
</dbReference>
<dbReference type="SUPFAM" id="SSF103481">
    <property type="entry name" value="Multidrug resistance efflux transporter EmrE"/>
    <property type="match status" value="2"/>
</dbReference>
<feature type="domain" description="EamA" evidence="4">
    <location>
        <begin position="15"/>
        <end position="157"/>
    </location>
</feature>
<feature type="transmembrane region" description="Helical" evidence="3">
    <location>
        <begin position="273"/>
        <end position="293"/>
    </location>
</feature>
<feature type="transmembrane region" description="Helical" evidence="3">
    <location>
        <begin position="143"/>
        <end position="159"/>
    </location>
</feature>
<dbReference type="InterPro" id="IPR000620">
    <property type="entry name" value="EamA_dom"/>
</dbReference>
<comment type="similarity">
    <text evidence="2">Belongs to the EamA transporter family.</text>
</comment>
<evidence type="ECO:0000313" key="5">
    <source>
        <dbReference type="EMBL" id="MEJ6399779.1"/>
    </source>
</evidence>
<dbReference type="InterPro" id="IPR037185">
    <property type="entry name" value="EmrE-like"/>
</dbReference>
<feature type="transmembrane region" description="Helical" evidence="3">
    <location>
        <begin position="112"/>
        <end position="131"/>
    </location>
</feature>
<keyword evidence="6" id="KW-1185">Reference proteome</keyword>
<evidence type="ECO:0000256" key="3">
    <source>
        <dbReference type="SAM" id="Phobius"/>
    </source>
</evidence>
<sequence>MENQQLQPAEKSTMGGILWAVFASALWGVSGTILQLISNPKTGFSMPAPWFLSVRTISSGVILLLLAAIMYRSAIFNVFKNSKTLLWLIAYGIFGLGANLLTFYISVQDGNAAASTILQYLAPIFIVLGSVLFQHKRPIPSDLLVFAIALVGVFLSITQGDFSKLSISMSSLLWGIGSGITAALYVVLPRPVLKDNPPIVVLGWGTLIAGIIFNADFIIRNHAPFWAAAPKLPNMSFLGINVALIAIAGVVLFGTVFPFLSLLHASKFATSEVISLVDATQPVVTFILSIIFFSLRPKFIEIVGAVLVVVAICLLQVFHSRHDDKI</sequence>
<gene>
    <name evidence="5" type="ORF">R4146_01065</name>
</gene>
<proteinExistence type="inferred from homology"/>
<dbReference type="Gene3D" id="1.10.3730.20">
    <property type="match status" value="1"/>
</dbReference>
<feature type="transmembrane region" description="Helical" evidence="3">
    <location>
        <begin position="165"/>
        <end position="187"/>
    </location>
</feature>
<evidence type="ECO:0000256" key="2">
    <source>
        <dbReference type="ARBA" id="ARBA00007362"/>
    </source>
</evidence>
<dbReference type="PANTHER" id="PTHR22911">
    <property type="entry name" value="ACYL-MALONYL CONDENSING ENZYME-RELATED"/>
    <property type="match status" value="1"/>
</dbReference>
<evidence type="ECO:0000256" key="1">
    <source>
        <dbReference type="ARBA" id="ARBA00004127"/>
    </source>
</evidence>
<keyword evidence="3" id="KW-0472">Membrane</keyword>
<feature type="domain" description="EamA" evidence="4">
    <location>
        <begin position="170"/>
        <end position="315"/>
    </location>
</feature>
<name>A0ABU8SIT5_9LACO</name>
<keyword evidence="3" id="KW-0812">Transmembrane</keyword>